<reference evidence="7 8" key="1">
    <citation type="submission" date="2018-11" db="EMBL/GenBank/DDBJ databases">
        <authorList>
            <consortium name="Pathogen Informatics"/>
        </authorList>
    </citation>
    <scope>NUCLEOTIDE SEQUENCE [LARGE SCALE GENOMIC DNA]</scope>
</reference>
<keyword evidence="5" id="KW-0539">Nucleus</keyword>
<evidence type="ECO:0000256" key="2">
    <source>
        <dbReference type="ARBA" id="ARBA00010289"/>
    </source>
</evidence>
<dbReference type="GO" id="GO:0016592">
    <property type="term" value="C:mediator complex"/>
    <property type="evidence" value="ECO:0007669"/>
    <property type="project" value="InterPro"/>
</dbReference>
<dbReference type="Proteomes" id="UP000270094">
    <property type="component" value="Unassembled WGS sequence"/>
</dbReference>
<dbReference type="GO" id="GO:0006357">
    <property type="term" value="P:regulation of transcription by RNA polymerase II"/>
    <property type="evidence" value="ECO:0007669"/>
    <property type="project" value="InterPro"/>
</dbReference>
<keyword evidence="8" id="KW-1185">Reference proteome</keyword>
<accession>A0A3P7IY89</accession>
<dbReference type="GO" id="GO:0003712">
    <property type="term" value="F:transcription coregulator activity"/>
    <property type="evidence" value="ECO:0007669"/>
    <property type="project" value="InterPro"/>
</dbReference>
<evidence type="ECO:0000256" key="1">
    <source>
        <dbReference type="ARBA" id="ARBA00004123"/>
    </source>
</evidence>
<proteinExistence type="inferred from homology"/>
<comment type="subcellular location">
    <subcellularLocation>
        <location evidence="1">Nucleus</location>
    </subcellularLocation>
</comment>
<evidence type="ECO:0000259" key="6">
    <source>
        <dbReference type="SMART" id="SM01281"/>
    </source>
</evidence>
<keyword evidence="4" id="KW-0804">Transcription</keyword>
<sequence>MLLFQVLHRRGEISAIDKERRKNRESAGQFATANAKERAAWFTGLARGKALSQLVRKVPTIKRREEGLEYLCDYRIPSFRALWYLKITAALTRSPSTAKHKKFSDLCSAEYKDIFLKAIRELINRMWDVNDLSTCPIYKERWLYISNLCKCAYEDGLIERQDFLNELCNMFSDYFVRRIKGGEKLPQLRYP</sequence>
<comment type="similarity">
    <text evidence="2">Belongs to the Mediator complex subunit 12 family.</text>
</comment>
<dbReference type="SMART" id="SM01281">
    <property type="entry name" value="Med12"/>
    <property type="match status" value="1"/>
</dbReference>
<feature type="domain" description="Mediator complex subunit Med12" evidence="6">
    <location>
        <begin position="29"/>
        <end position="86"/>
    </location>
</feature>
<evidence type="ECO:0000256" key="5">
    <source>
        <dbReference type="ARBA" id="ARBA00023242"/>
    </source>
</evidence>
<keyword evidence="3" id="KW-0805">Transcription regulation</keyword>
<name>A0A3P7IY89_STRVU</name>
<evidence type="ECO:0000256" key="3">
    <source>
        <dbReference type="ARBA" id="ARBA00023015"/>
    </source>
</evidence>
<protein>
    <recommendedName>
        <fullName evidence="6">Mediator complex subunit Med12 domain-containing protein</fullName>
    </recommendedName>
</protein>
<dbReference type="InterPro" id="IPR019035">
    <property type="entry name" value="Mediator_Med12"/>
</dbReference>
<dbReference type="OrthoDB" id="20828at2759"/>
<dbReference type="EMBL" id="UYYB01011392">
    <property type="protein sequence ID" value="VDM69187.1"/>
    <property type="molecule type" value="Genomic_DNA"/>
</dbReference>
<evidence type="ECO:0000313" key="8">
    <source>
        <dbReference type="Proteomes" id="UP000270094"/>
    </source>
</evidence>
<dbReference type="AlphaFoldDB" id="A0A3P7IY89"/>
<dbReference type="Pfam" id="PF09497">
    <property type="entry name" value="Med12"/>
    <property type="match status" value="1"/>
</dbReference>
<organism evidence="7 8">
    <name type="scientific">Strongylus vulgaris</name>
    <name type="common">Blood worm</name>
    <dbReference type="NCBI Taxonomy" id="40348"/>
    <lineage>
        <taxon>Eukaryota</taxon>
        <taxon>Metazoa</taxon>
        <taxon>Ecdysozoa</taxon>
        <taxon>Nematoda</taxon>
        <taxon>Chromadorea</taxon>
        <taxon>Rhabditida</taxon>
        <taxon>Rhabditina</taxon>
        <taxon>Rhabditomorpha</taxon>
        <taxon>Strongyloidea</taxon>
        <taxon>Strongylidae</taxon>
        <taxon>Strongylus</taxon>
    </lineage>
</organism>
<evidence type="ECO:0000256" key="4">
    <source>
        <dbReference type="ARBA" id="ARBA00023163"/>
    </source>
</evidence>
<gene>
    <name evidence="7" type="ORF">SVUK_LOCUS4185</name>
</gene>
<evidence type="ECO:0000313" key="7">
    <source>
        <dbReference type="EMBL" id="VDM69187.1"/>
    </source>
</evidence>